<dbReference type="Gene3D" id="1.20.1080.10">
    <property type="entry name" value="Glycerol uptake facilitator protein"/>
    <property type="match status" value="1"/>
</dbReference>
<dbReference type="PANTHER" id="PTHR19139">
    <property type="entry name" value="AQUAPORIN TRANSPORTER"/>
    <property type="match status" value="1"/>
</dbReference>
<proteinExistence type="inferred from homology"/>
<evidence type="ECO:0000256" key="7">
    <source>
        <dbReference type="ARBA" id="ARBA00023136"/>
    </source>
</evidence>
<evidence type="ECO:0000313" key="11">
    <source>
        <dbReference type="EMBL" id="KAK6186467.1"/>
    </source>
</evidence>
<evidence type="ECO:0000256" key="5">
    <source>
        <dbReference type="ARBA" id="ARBA00022692"/>
    </source>
</evidence>
<reference evidence="11 12" key="1">
    <citation type="submission" date="2024-01" db="EMBL/GenBank/DDBJ databases">
        <title>The genome of the rayed Mediterranean limpet Patella caerulea (Linnaeus, 1758).</title>
        <authorList>
            <person name="Anh-Thu Weber A."/>
            <person name="Halstead-Nussloch G."/>
        </authorList>
    </citation>
    <scope>NUCLEOTIDE SEQUENCE [LARGE SCALE GENOMIC DNA]</scope>
    <source>
        <strain evidence="11">AATW-2023a</strain>
        <tissue evidence="11">Whole specimen</tissue>
    </source>
</reference>
<keyword evidence="3 8" id="KW-0813">Transport</keyword>
<evidence type="ECO:0000256" key="10">
    <source>
        <dbReference type="SAM" id="Phobius"/>
    </source>
</evidence>
<dbReference type="NCBIfam" id="TIGR00861">
    <property type="entry name" value="MIP"/>
    <property type="match status" value="1"/>
</dbReference>
<feature type="transmembrane region" description="Helical" evidence="10">
    <location>
        <begin position="208"/>
        <end position="236"/>
    </location>
</feature>
<feature type="compositionally biased region" description="Basic and acidic residues" evidence="9">
    <location>
        <begin position="279"/>
        <end position="296"/>
    </location>
</feature>
<name>A0AAN8JVP0_PATCE</name>
<dbReference type="InterPro" id="IPR000425">
    <property type="entry name" value="MIP"/>
</dbReference>
<dbReference type="AlphaFoldDB" id="A0AAN8JVP0"/>
<dbReference type="PROSITE" id="PS00221">
    <property type="entry name" value="MIP"/>
    <property type="match status" value="1"/>
</dbReference>
<evidence type="ECO:0000256" key="3">
    <source>
        <dbReference type="ARBA" id="ARBA00022448"/>
    </source>
</evidence>
<dbReference type="InterPro" id="IPR022357">
    <property type="entry name" value="MIP_CS"/>
</dbReference>
<organism evidence="11 12">
    <name type="scientific">Patella caerulea</name>
    <name type="common">Rayed Mediterranean limpet</name>
    <dbReference type="NCBI Taxonomy" id="87958"/>
    <lineage>
        <taxon>Eukaryota</taxon>
        <taxon>Metazoa</taxon>
        <taxon>Spiralia</taxon>
        <taxon>Lophotrochozoa</taxon>
        <taxon>Mollusca</taxon>
        <taxon>Gastropoda</taxon>
        <taxon>Patellogastropoda</taxon>
        <taxon>Patelloidea</taxon>
        <taxon>Patellidae</taxon>
        <taxon>Patella</taxon>
    </lineage>
</organism>
<dbReference type="Pfam" id="PF00230">
    <property type="entry name" value="MIP"/>
    <property type="match status" value="1"/>
</dbReference>
<evidence type="ECO:0000256" key="8">
    <source>
        <dbReference type="RuleBase" id="RU000477"/>
    </source>
</evidence>
<feature type="transmembrane region" description="Helical" evidence="10">
    <location>
        <begin position="135"/>
        <end position="153"/>
    </location>
</feature>
<feature type="transmembrane region" description="Helical" evidence="10">
    <location>
        <begin position="92"/>
        <end position="115"/>
    </location>
</feature>
<keyword evidence="6 10" id="KW-1133">Transmembrane helix</keyword>
<dbReference type="GO" id="GO:0005886">
    <property type="term" value="C:plasma membrane"/>
    <property type="evidence" value="ECO:0007669"/>
    <property type="project" value="UniProtKB-SubCell"/>
</dbReference>
<evidence type="ECO:0008006" key="13">
    <source>
        <dbReference type="Google" id="ProtNLM"/>
    </source>
</evidence>
<sequence length="296" mass="32081">MNRFWKENIEDLLSPNLWRSLAAETFGTLVIVLLGCGTYTGATPSVIQVSLTFGLTVATVVWVFRHISGGHMNPAVTLAKLVTRRVSIVRGVLYIIAQCLGGVLGAGILFGLTPVTQRLDLGATAILRTGVTSPQGFGVELLVTFVVVLAVFASDDTKRRDLRGSAPLTIGLAVVVCHLFAFPYTRCGLNPARSFGPSLVMGLWQNHWVFWIGPLIGGVVAGVLYEFVFSAGATVAQAKKCLLRSKPHPPQEADQELDEVKVEINGEKVAEVEETPEIVEEKVPETKINEEEKTKE</sequence>
<dbReference type="GO" id="GO:0015250">
    <property type="term" value="F:water channel activity"/>
    <property type="evidence" value="ECO:0007669"/>
    <property type="project" value="TreeGrafter"/>
</dbReference>
<accession>A0AAN8JVP0</accession>
<keyword evidence="12" id="KW-1185">Reference proteome</keyword>
<keyword evidence="5 8" id="KW-0812">Transmembrane</keyword>
<gene>
    <name evidence="11" type="ORF">SNE40_008501</name>
</gene>
<evidence type="ECO:0000256" key="9">
    <source>
        <dbReference type="SAM" id="MobiDB-lite"/>
    </source>
</evidence>
<feature type="transmembrane region" description="Helical" evidence="10">
    <location>
        <begin position="46"/>
        <end position="64"/>
    </location>
</feature>
<dbReference type="PRINTS" id="PR00783">
    <property type="entry name" value="MINTRINSICP"/>
</dbReference>
<feature type="transmembrane region" description="Helical" evidence="10">
    <location>
        <begin position="21"/>
        <end position="40"/>
    </location>
</feature>
<dbReference type="CDD" id="cd00333">
    <property type="entry name" value="MIP"/>
    <property type="match status" value="1"/>
</dbReference>
<evidence type="ECO:0000256" key="2">
    <source>
        <dbReference type="ARBA" id="ARBA00006175"/>
    </source>
</evidence>
<dbReference type="InterPro" id="IPR034294">
    <property type="entry name" value="Aquaporin_transptr"/>
</dbReference>
<keyword evidence="4" id="KW-1003">Cell membrane</keyword>
<comment type="similarity">
    <text evidence="2 8">Belongs to the MIP/aquaporin (TC 1.A.8) family.</text>
</comment>
<evidence type="ECO:0000256" key="4">
    <source>
        <dbReference type="ARBA" id="ARBA00022475"/>
    </source>
</evidence>
<protein>
    <recommendedName>
        <fullName evidence="13">Aquaporin</fullName>
    </recommendedName>
</protein>
<comment type="subcellular location">
    <subcellularLocation>
        <location evidence="1">Cell membrane</location>
        <topology evidence="1">Multi-pass membrane protein</topology>
    </subcellularLocation>
</comment>
<dbReference type="Proteomes" id="UP001347796">
    <property type="component" value="Unassembled WGS sequence"/>
</dbReference>
<evidence type="ECO:0000256" key="1">
    <source>
        <dbReference type="ARBA" id="ARBA00004651"/>
    </source>
</evidence>
<dbReference type="InterPro" id="IPR023271">
    <property type="entry name" value="Aquaporin-like"/>
</dbReference>
<dbReference type="PANTHER" id="PTHR19139:SF199">
    <property type="entry name" value="MIP17260P"/>
    <property type="match status" value="1"/>
</dbReference>
<feature type="region of interest" description="Disordered" evidence="9">
    <location>
        <begin position="271"/>
        <end position="296"/>
    </location>
</feature>
<evidence type="ECO:0000256" key="6">
    <source>
        <dbReference type="ARBA" id="ARBA00022989"/>
    </source>
</evidence>
<feature type="transmembrane region" description="Helical" evidence="10">
    <location>
        <begin position="165"/>
        <end position="184"/>
    </location>
</feature>
<dbReference type="EMBL" id="JAZGQO010000006">
    <property type="protein sequence ID" value="KAK6186467.1"/>
    <property type="molecule type" value="Genomic_DNA"/>
</dbReference>
<evidence type="ECO:0000313" key="12">
    <source>
        <dbReference type="Proteomes" id="UP001347796"/>
    </source>
</evidence>
<keyword evidence="7 10" id="KW-0472">Membrane</keyword>
<comment type="caution">
    <text evidence="11">The sequence shown here is derived from an EMBL/GenBank/DDBJ whole genome shotgun (WGS) entry which is preliminary data.</text>
</comment>
<dbReference type="SUPFAM" id="SSF81338">
    <property type="entry name" value="Aquaporin-like"/>
    <property type="match status" value="1"/>
</dbReference>